<feature type="signal peptide" evidence="1">
    <location>
        <begin position="1"/>
        <end position="35"/>
    </location>
</feature>
<evidence type="ECO:0000313" key="2">
    <source>
        <dbReference type="EMBL" id="KAK7327671.1"/>
    </source>
</evidence>
<evidence type="ECO:0000313" key="3">
    <source>
        <dbReference type="Proteomes" id="UP001367508"/>
    </source>
</evidence>
<reference evidence="2 3" key="1">
    <citation type="submission" date="2024-01" db="EMBL/GenBank/DDBJ databases">
        <title>The genomes of 5 underutilized Papilionoideae crops provide insights into root nodulation and disease resistanc.</title>
        <authorList>
            <person name="Jiang F."/>
        </authorList>
    </citation>
    <scope>NUCLEOTIDE SEQUENCE [LARGE SCALE GENOMIC DNA]</scope>
    <source>
        <strain evidence="2">LVBAO_FW01</strain>
        <tissue evidence="2">Leaves</tissue>
    </source>
</reference>
<organism evidence="2 3">
    <name type="scientific">Canavalia gladiata</name>
    <name type="common">Sword bean</name>
    <name type="synonym">Dolichos gladiatus</name>
    <dbReference type="NCBI Taxonomy" id="3824"/>
    <lineage>
        <taxon>Eukaryota</taxon>
        <taxon>Viridiplantae</taxon>
        <taxon>Streptophyta</taxon>
        <taxon>Embryophyta</taxon>
        <taxon>Tracheophyta</taxon>
        <taxon>Spermatophyta</taxon>
        <taxon>Magnoliopsida</taxon>
        <taxon>eudicotyledons</taxon>
        <taxon>Gunneridae</taxon>
        <taxon>Pentapetalae</taxon>
        <taxon>rosids</taxon>
        <taxon>fabids</taxon>
        <taxon>Fabales</taxon>
        <taxon>Fabaceae</taxon>
        <taxon>Papilionoideae</taxon>
        <taxon>50 kb inversion clade</taxon>
        <taxon>NPAAA clade</taxon>
        <taxon>indigoferoid/millettioid clade</taxon>
        <taxon>Phaseoleae</taxon>
        <taxon>Canavalia</taxon>
    </lineage>
</organism>
<sequence length="218" mass="24226">MGFEPTSCGLWATPLTTRPCSWLSLWVLSVHGTEASQSLALDLQFQTILYAMFRALGTNPRIGKKGFEACCNSNRSATSQPCSVKSFQLIHQLTLAHSFCTVVKHQRMLDYAYFGIFAGPPRTFDAEFLPHFQRSTRRISMMYATPKASTNSCLFSPSKSRASSSWLKAKRPYPFGQKPKKTPGALPKDIVSVSSIDLSNAFGDAFLLYDTRDKNSTT</sequence>
<keyword evidence="1" id="KW-0732">Signal</keyword>
<dbReference type="AlphaFoldDB" id="A0AAN9L2S1"/>
<feature type="chain" id="PRO_5042976850" evidence="1">
    <location>
        <begin position="36"/>
        <end position="218"/>
    </location>
</feature>
<dbReference type="EMBL" id="JAYMYQ010000005">
    <property type="protein sequence ID" value="KAK7327671.1"/>
    <property type="molecule type" value="Genomic_DNA"/>
</dbReference>
<comment type="caution">
    <text evidence="2">The sequence shown here is derived from an EMBL/GenBank/DDBJ whole genome shotgun (WGS) entry which is preliminary data.</text>
</comment>
<protein>
    <submittedName>
        <fullName evidence="2">Uncharacterized protein</fullName>
    </submittedName>
</protein>
<accession>A0AAN9L2S1</accession>
<proteinExistence type="predicted"/>
<evidence type="ECO:0000256" key="1">
    <source>
        <dbReference type="SAM" id="SignalP"/>
    </source>
</evidence>
<gene>
    <name evidence="2" type="ORF">VNO77_21756</name>
</gene>
<keyword evidence="3" id="KW-1185">Reference proteome</keyword>
<name>A0AAN9L2S1_CANGL</name>
<dbReference type="Proteomes" id="UP001367508">
    <property type="component" value="Unassembled WGS sequence"/>
</dbReference>